<evidence type="ECO:0000313" key="1">
    <source>
        <dbReference type="EMBL" id="GMQ30209.1"/>
    </source>
</evidence>
<dbReference type="Proteomes" id="UP001338309">
    <property type="component" value="Unassembled WGS sequence"/>
</dbReference>
<gene>
    <name evidence="1" type="ORF">Aconfl_28520</name>
</gene>
<dbReference type="EMBL" id="BTPD01000008">
    <property type="protein sequence ID" value="GMQ30209.1"/>
    <property type="molecule type" value="Genomic_DNA"/>
</dbReference>
<protein>
    <submittedName>
        <fullName evidence="1">Uncharacterized protein</fullName>
    </submittedName>
</protein>
<evidence type="ECO:0000313" key="2">
    <source>
        <dbReference type="Proteomes" id="UP001338309"/>
    </source>
</evidence>
<comment type="caution">
    <text evidence="1">The sequence shown here is derived from an EMBL/GenBank/DDBJ whole genome shotgun (WGS) entry which is preliminary data.</text>
</comment>
<proteinExistence type="predicted"/>
<keyword evidence="2" id="KW-1185">Reference proteome</keyword>
<name>A0ABQ6PQG1_9BACT</name>
<sequence>MRSYKKELEEIANDLLNQNADAKGNKNKPNYSKRDFMNATIIFQTALMDKMYDNQEYDGMSIEDRMKMAESCGLSLRKLIHTYTGLDTHKIEEFL</sequence>
<dbReference type="RefSeq" id="WP_338224915.1">
    <property type="nucleotide sequence ID" value="NZ_BTPD01000008.1"/>
</dbReference>
<organism evidence="1 2">
    <name type="scientific">Algoriphagus confluentis</name>
    <dbReference type="NCBI Taxonomy" id="1697556"/>
    <lineage>
        <taxon>Bacteria</taxon>
        <taxon>Pseudomonadati</taxon>
        <taxon>Bacteroidota</taxon>
        <taxon>Cytophagia</taxon>
        <taxon>Cytophagales</taxon>
        <taxon>Cyclobacteriaceae</taxon>
        <taxon>Algoriphagus</taxon>
    </lineage>
</organism>
<reference evidence="1 2" key="1">
    <citation type="submission" date="2023-08" db="EMBL/GenBank/DDBJ databases">
        <title>Draft genome sequence of Algoriphagus confluentis.</title>
        <authorList>
            <person name="Takatani N."/>
            <person name="Hosokawa M."/>
            <person name="Sawabe T."/>
        </authorList>
    </citation>
    <scope>NUCLEOTIDE SEQUENCE [LARGE SCALE GENOMIC DNA]</scope>
    <source>
        <strain evidence="1 2">NBRC 111222</strain>
    </source>
</reference>
<accession>A0ABQ6PQG1</accession>